<evidence type="ECO:0008006" key="7">
    <source>
        <dbReference type="Google" id="ProtNLM"/>
    </source>
</evidence>
<dbReference type="InterPro" id="IPR000571">
    <property type="entry name" value="Znf_CCCH"/>
</dbReference>
<keyword evidence="1" id="KW-0479">Metal-binding</keyword>
<feature type="compositionally biased region" description="Acidic residues" evidence="2">
    <location>
        <begin position="256"/>
        <end position="278"/>
    </location>
</feature>
<dbReference type="PANTHER" id="PTHR47650">
    <property type="entry name" value="ZINC FINGER CCCH DOMAIN-CONTAINING PROTEIN 22"/>
    <property type="match status" value="1"/>
</dbReference>
<evidence type="ECO:0000313" key="5">
    <source>
        <dbReference type="EMBL" id="PTQ35926.1"/>
    </source>
</evidence>
<feature type="domain" description="G-patch" evidence="4">
    <location>
        <begin position="303"/>
        <end position="349"/>
    </location>
</feature>
<feature type="region of interest" description="Disordered" evidence="2">
    <location>
        <begin position="348"/>
        <end position="375"/>
    </location>
</feature>
<dbReference type="OMA" id="QYTRGIG"/>
<dbReference type="AlphaFoldDB" id="A0A2R6WQ12"/>
<dbReference type="OrthoDB" id="4822at2759"/>
<dbReference type="SMART" id="SM00356">
    <property type="entry name" value="ZnF_C3H1"/>
    <property type="match status" value="1"/>
</dbReference>
<organism evidence="5 6">
    <name type="scientific">Marchantia polymorpha</name>
    <name type="common">Common liverwort</name>
    <name type="synonym">Marchantia aquatica</name>
    <dbReference type="NCBI Taxonomy" id="3197"/>
    <lineage>
        <taxon>Eukaryota</taxon>
        <taxon>Viridiplantae</taxon>
        <taxon>Streptophyta</taxon>
        <taxon>Embryophyta</taxon>
        <taxon>Marchantiophyta</taxon>
        <taxon>Marchantiopsida</taxon>
        <taxon>Marchantiidae</taxon>
        <taxon>Marchantiales</taxon>
        <taxon>Marchantiaceae</taxon>
        <taxon>Marchantia</taxon>
    </lineage>
</organism>
<dbReference type="GO" id="GO:0003676">
    <property type="term" value="F:nucleic acid binding"/>
    <property type="evidence" value="ECO:0007669"/>
    <property type="project" value="InterPro"/>
</dbReference>
<evidence type="ECO:0000259" key="3">
    <source>
        <dbReference type="PROSITE" id="PS50103"/>
    </source>
</evidence>
<evidence type="ECO:0000256" key="2">
    <source>
        <dbReference type="SAM" id="MobiDB-lite"/>
    </source>
</evidence>
<dbReference type="EMBL" id="KZ772739">
    <property type="protein sequence ID" value="PTQ35926.1"/>
    <property type="molecule type" value="Genomic_DNA"/>
</dbReference>
<keyword evidence="6" id="KW-1185">Reference proteome</keyword>
<feature type="region of interest" description="Disordered" evidence="2">
    <location>
        <begin position="253"/>
        <end position="289"/>
    </location>
</feature>
<dbReference type="PANTHER" id="PTHR47650:SF2">
    <property type="entry name" value="ZINC FINGER CCCH DOMAIN-CONTAINING PROTEIN 22"/>
    <property type="match status" value="1"/>
</dbReference>
<feature type="region of interest" description="Disordered" evidence="2">
    <location>
        <begin position="495"/>
        <end position="516"/>
    </location>
</feature>
<feature type="compositionally biased region" description="Basic residues" evidence="2">
    <location>
        <begin position="364"/>
        <end position="375"/>
    </location>
</feature>
<feature type="compositionally biased region" description="Basic and acidic residues" evidence="2">
    <location>
        <begin position="505"/>
        <end position="516"/>
    </location>
</feature>
<evidence type="ECO:0000313" key="6">
    <source>
        <dbReference type="Proteomes" id="UP000244005"/>
    </source>
</evidence>
<dbReference type="PROSITE" id="PS50174">
    <property type="entry name" value="G_PATCH"/>
    <property type="match status" value="1"/>
</dbReference>
<feature type="domain" description="C3H1-type" evidence="3">
    <location>
        <begin position="151"/>
        <end position="178"/>
    </location>
</feature>
<evidence type="ECO:0000259" key="4">
    <source>
        <dbReference type="PROSITE" id="PS50174"/>
    </source>
</evidence>
<dbReference type="Pfam" id="PF01585">
    <property type="entry name" value="G-patch"/>
    <property type="match status" value="1"/>
</dbReference>
<protein>
    <recommendedName>
        <fullName evidence="7">Zinc finger CCCH-type with G patch domain-containing protein</fullName>
    </recommendedName>
</protein>
<dbReference type="InterPro" id="IPR000467">
    <property type="entry name" value="G_patch_dom"/>
</dbReference>
<sequence>MEQPVDMQLEQELEGHIQEQRASVIAIDEALESDPSNSDLLLVKEELLACVKAAEESVFQLKRARLLQELDAISPAEEPEKSRPPGIANPTTTQDLNSSSAEGVSQLVQLSSITEGTVCRFRHTNGRWYNGKVCSVDKSGVARVFFLSPTNENMQICRFFLQQRCRFGGNCRQSHGMEIPSHALRLFHRPDWERIPLGTRVFACDGDETTGLWKQAELELWDDEFFKKAQVVFIGDGKKALVDIGMLALSEHAELSDDGSSDSSSDGEEEEDEEEEQTEGIGILVPGGIQTDTTTFANWEKHTRGVASKMMASMGYRVGMGLGISGQGQIAPIEARVLPPKQSLDFINEKRHKERDKEGTKGHEGKKKTRGGKRSRYKKWAAAALAAKTDRDKAPDVFGIINQHLGPVRHDETSFGSGSQRFEPKESRGPIGQKKMQRKEDRRSIVAHEDSIMEIRGKITKLEEMALRNRKEKAVYDGVNRKLEVARRALSEAEAAHASATNAVHSKEKEKKWLRF</sequence>
<accession>A0A2R6WQ12</accession>
<proteinExistence type="predicted"/>
<dbReference type="Proteomes" id="UP000244005">
    <property type="component" value="Unassembled WGS sequence"/>
</dbReference>
<feature type="zinc finger region" description="C3H1-type" evidence="1">
    <location>
        <begin position="151"/>
        <end position="178"/>
    </location>
</feature>
<feature type="region of interest" description="Disordered" evidence="2">
    <location>
        <begin position="73"/>
        <end position="100"/>
    </location>
</feature>
<evidence type="ECO:0000256" key="1">
    <source>
        <dbReference type="PROSITE-ProRule" id="PRU00723"/>
    </source>
</evidence>
<feature type="region of interest" description="Disordered" evidence="2">
    <location>
        <begin position="409"/>
        <end position="444"/>
    </location>
</feature>
<dbReference type="Gramene" id="Mp7g19570.1">
    <property type="protein sequence ID" value="Mp7g19570.1.cds"/>
    <property type="gene ID" value="Mp7g19570"/>
</dbReference>
<dbReference type="GO" id="GO:0008270">
    <property type="term" value="F:zinc ion binding"/>
    <property type="evidence" value="ECO:0007669"/>
    <property type="project" value="UniProtKB-KW"/>
</dbReference>
<dbReference type="SMART" id="SM00443">
    <property type="entry name" value="G_patch"/>
    <property type="match status" value="1"/>
</dbReference>
<keyword evidence="1" id="KW-0862">Zinc</keyword>
<dbReference type="Gene3D" id="2.30.30.1190">
    <property type="match status" value="1"/>
</dbReference>
<dbReference type="Pfam" id="PF00642">
    <property type="entry name" value="zf-CCCH"/>
    <property type="match status" value="1"/>
</dbReference>
<name>A0A2R6WQ12_MARPO</name>
<dbReference type="PROSITE" id="PS50103">
    <property type="entry name" value="ZF_C3H1"/>
    <property type="match status" value="1"/>
</dbReference>
<reference evidence="6" key="1">
    <citation type="journal article" date="2017" name="Cell">
        <title>Insights into land plant evolution garnered from the Marchantia polymorpha genome.</title>
        <authorList>
            <person name="Bowman J.L."/>
            <person name="Kohchi T."/>
            <person name="Yamato K.T."/>
            <person name="Jenkins J."/>
            <person name="Shu S."/>
            <person name="Ishizaki K."/>
            <person name="Yamaoka S."/>
            <person name="Nishihama R."/>
            <person name="Nakamura Y."/>
            <person name="Berger F."/>
            <person name="Adam C."/>
            <person name="Aki S.S."/>
            <person name="Althoff F."/>
            <person name="Araki T."/>
            <person name="Arteaga-Vazquez M.A."/>
            <person name="Balasubrmanian S."/>
            <person name="Barry K."/>
            <person name="Bauer D."/>
            <person name="Boehm C.R."/>
            <person name="Briginshaw L."/>
            <person name="Caballero-Perez J."/>
            <person name="Catarino B."/>
            <person name="Chen F."/>
            <person name="Chiyoda S."/>
            <person name="Chovatia M."/>
            <person name="Davies K.M."/>
            <person name="Delmans M."/>
            <person name="Demura T."/>
            <person name="Dierschke T."/>
            <person name="Dolan L."/>
            <person name="Dorantes-Acosta A.E."/>
            <person name="Eklund D.M."/>
            <person name="Florent S.N."/>
            <person name="Flores-Sandoval E."/>
            <person name="Fujiyama A."/>
            <person name="Fukuzawa H."/>
            <person name="Galik B."/>
            <person name="Grimanelli D."/>
            <person name="Grimwood J."/>
            <person name="Grossniklaus U."/>
            <person name="Hamada T."/>
            <person name="Haseloff J."/>
            <person name="Hetherington A.J."/>
            <person name="Higo A."/>
            <person name="Hirakawa Y."/>
            <person name="Hundley H.N."/>
            <person name="Ikeda Y."/>
            <person name="Inoue K."/>
            <person name="Inoue S.I."/>
            <person name="Ishida S."/>
            <person name="Jia Q."/>
            <person name="Kakita M."/>
            <person name="Kanazawa T."/>
            <person name="Kawai Y."/>
            <person name="Kawashima T."/>
            <person name="Kennedy M."/>
            <person name="Kinose K."/>
            <person name="Kinoshita T."/>
            <person name="Kohara Y."/>
            <person name="Koide E."/>
            <person name="Komatsu K."/>
            <person name="Kopischke S."/>
            <person name="Kubo M."/>
            <person name="Kyozuka J."/>
            <person name="Lagercrantz U."/>
            <person name="Lin S.S."/>
            <person name="Lindquist E."/>
            <person name="Lipzen A.M."/>
            <person name="Lu C.W."/>
            <person name="De Luna E."/>
            <person name="Martienssen R.A."/>
            <person name="Minamino N."/>
            <person name="Mizutani M."/>
            <person name="Mizutani M."/>
            <person name="Mochizuki N."/>
            <person name="Monte I."/>
            <person name="Mosher R."/>
            <person name="Nagasaki H."/>
            <person name="Nakagami H."/>
            <person name="Naramoto S."/>
            <person name="Nishitani K."/>
            <person name="Ohtani M."/>
            <person name="Okamoto T."/>
            <person name="Okumura M."/>
            <person name="Phillips J."/>
            <person name="Pollak B."/>
            <person name="Reinders A."/>
            <person name="Rovekamp M."/>
            <person name="Sano R."/>
            <person name="Sawa S."/>
            <person name="Schmid M.W."/>
            <person name="Shirakawa M."/>
            <person name="Solano R."/>
            <person name="Spunde A."/>
            <person name="Suetsugu N."/>
            <person name="Sugano S."/>
            <person name="Sugiyama A."/>
            <person name="Sun R."/>
            <person name="Suzuki Y."/>
            <person name="Takenaka M."/>
            <person name="Takezawa D."/>
            <person name="Tomogane H."/>
            <person name="Tsuzuki M."/>
            <person name="Ueda T."/>
            <person name="Umeda M."/>
            <person name="Ward J.M."/>
            <person name="Watanabe Y."/>
            <person name="Yazaki K."/>
            <person name="Yokoyama R."/>
            <person name="Yoshitake Y."/>
            <person name="Yotsui I."/>
            <person name="Zachgo S."/>
            <person name="Schmutz J."/>
        </authorList>
    </citation>
    <scope>NUCLEOTIDE SEQUENCE [LARGE SCALE GENOMIC DNA]</scope>
    <source>
        <strain evidence="6">Tak-1</strain>
    </source>
</reference>
<feature type="compositionally biased region" description="Basic and acidic residues" evidence="2">
    <location>
        <begin position="348"/>
        <end position="363"/>
    </location>
</feature>
<keyword evidence="1" id="KW-0863">Zinc-finger</keyword>
<gene>
    <name evidence="5" type="ORF">MARPO_0067s0020</name>
</gene>
<feature type="compositionally biased region" description="Polar residues" evidence="2">
    <location>
        <begin position="89"/>
        <end position="100"/>
    </location>
</feature>